<evidence type="ECO:0000313" key="2">
    <source>
        <dbReference type="Proteomes" id="UP000199524"/>
    </source>
</evidence>
<organism evidence="1 2">
    <name type="scientific">Pseudomonas asplenii</name>
    <dbReference type="NCBI Taxonomy" id="53407"/>
    <lineage>
        <taxon>Bacteria</taxon>
        <taxon>Pseudomonadati</taxon>
        <taxon>Pseudomonadota</taxon>
        <taxon>Gammaproteobacteria</taxon>
        <taxon>Pseudomonadales</taxon>
        <taxon>Pseudomonadaceae</taxon>
        <taxon>Pseudomonas</taxon>
    </lineage>
</organism>
<gene>
    <name evidence="1" type="ORF">SAMN05216598_3055</name>
</gene>
<accession>A0A1H1VRR2</accession>
<dbReference type="GeneID" id="300210697"/>
<dbReference type="RefSeq" id="WP_157696379.1">
    <property type="nucleotide sequence ID" value="NZ_LT629777.1"/>
</dbReference>
<protein>
    <submittedName>
        <fullName evidence="1">Uncharacterized protein</fullName>
    </submittedName>
</protein>
<evidence type="ECO:0000313" key="1">
    <source>
        <dbReference type="EMBL" id="SDS86719.1"/>
    </source>
</evidence>
<name>A0A1H1VRR2_9PSED</name>
<reference evidence="2" key="1">
    <citation type="submission" date="2016-10" db="EMBL/GenBank/DDBJ databases">
        <authorList>
            <person name="Varghese N."/>
            <person name="Submissions S."/>
        </authorList>
    </citation>
    <scope>NUCLEOTIDE SEQUENCE [LARGE SCALE GENOMIC DNA]</scope>
    <source>
        <strain evidence="2">ATCC 23835</strain>
    </source>
</reference>
<dbReference type="Proteomes" id="UP000199524">
    <property type="component" value="Chromosome I"/>
</dbReference>
<proteinExistence type="predicted"/>
<dbReference type="EMBL" id="LT629777">
    <property type="protein sequence ID" value="SDS86719.1"/>
    <property type="molecule type" value="Genomic_DNA"/>
</dbReference>
<keyword evidence="2" id="KW-1185">Reference proteome</keyword>
<dbReference type="AlphaFoldDB" id="A0A1H1VRR2"/>
<sequence length="106" mass="12000">MKYYPRNKEHVGLFKQRGRPPLHRIRCMHVVKAMLDIGELITVGQVHKRVATGAPAQTYTVMNYFLTTGLTIAPLVGAPHINQFKVSCVDTWAATIRELTEIEKLL</sequence>